<reference evidence="2 3" key="1">
    <citation type="submission" date="2016-11" db="EMBL/GenBank/DDBJ databases">
        <authorList>
            <person name="Jaros S."/>
            <person name="Januszkiewicz K."/>
            <person name="Wedrychowicz H."/>
        </authorList>
    </citation>
    <scope>NUCLEOTIDE SEQUENCE [LARGE SCALE GENOMIC DNA]</scope>
    <source>
        <strain evidence="2 3">DSM 15480</strain>
    </source>
</reference>
<gene>
    <name evidence="2" type="ORF">SAMN02745243_02504</name>
</gene>
<organism evidence="2 3">
    <name type="scientific">Hespellia stercorisuis DSM 15480</name>
    <dbReference type="NCBI Taxonomy" id="1121950"/>
    <lineage>
        <taxon>Bacteria</taxon>
        <taxon>Bacillati</taxon>
        <taxon>Bacillota</taxon>
        <taxon>Clostridia</taxon>
        <taxon>Lachnospirales</taxon>
        <taxon>Lachnospiraceae</taxon>
        <taxon>Hespellia</taxon>
    </lineage>
</organism>
<dbReference type="AlphaFoldDB" id="A0A1M6QRU0"/>
<dbReference type="Proteomes" id="UP000184301">
    <property type="component" value="Unassembled WGS sequence"/>
</dbReference>
<dbReference type="RefSeq" id="WP_073110957.1">
    <property type="nucleotide sequence ID" value="NZ_FQZY01000037.1"/>
</dbReference>
<keyword evidence="3" id="KW-1185">Reference proteome</keyword>
<dbReference type="STRING" id="1121950.SAMN02745243_02504"/>
<dbReference type="OrthoDB" id="9816277at2"/>
<sequence>MTKDEITRIAQKLRNTYHVTEPEKLCQILDIWYDYMPMGTETDCIKGFINRSNRCYCIIINDDLPEELKRIIMFHEIGHYALKHMSKTICTFKDYGIYNVISDTENEANLFVAEYLLDSEETMRTLRETNSFFQTAAILNVPPEILDYKWRMLSYYKRLAGQSPIQVNSDCLKRIQIAGNS</sequence>
<dbReference type="EMBL" id="FQZY01000037">
    <property type="protein sequence ID" value="SHK23029.1"/>
    <property type="molecule type" value="Genomic_DNA"/>
</dbReference>
<accession>A0A1M6QRU0</accession>
<protein>
    <recommendedName>
        <fullName evidence="1">IrrE N-terminal-like domain-containing protein</fullName>
    </recommendedName>
</protein>
<feature type="domain" description="IrrE N-terminal-like" evidence="1">
    <location>
        <begin position="27"/>
        <end position="150"/>
    </location>
</feature>
<evidence type="ECO:0000259" key="1">
    <source>
        <dbReference type="Pfam" id="PF06114"/>
    </source>
</evidence>
<dbReference type="Pfam" id="PF06114">
    <property type="entry name" value="Peptidase_M78"/>
    <property type="match status" value="1"/>
</dbReference>
<proteinExistence type="predicted"/>
<evidence type="ECO:0000313" key="3">
    <source>
        <dbReference type="Proteomes" id="UP000184301"/>
    </source>
</evidence>
<evidence type="ECO:0000313" key="2">
    <source>
        <dbReference type="EMBL" id="SHK23029.1"/>
    </source>
</evidence>
<dbReference type="InterPro" id="IPR010359">
    <property type="entry name" value="IrrE_HExxH"/>
</dbReference>
<name>A0A1M6QRU0_9FIRM</name>
<dbReference type="Gene3D" id="1.10.10.2910">
    <property type="match status" value="1"/>
</dbReference>